<name>A0AC60Q1L5_IXOPE</name>
<organism evidence="1 2">
    <name type="scientific">Ixodes persulcatus</name>
    <name type="common">Taiga tick</name>
    <dbReference type="NCBI Taxonomy" id="34615"/>
    <lineage>
        <taxon>Eukaryota</taxon>
        <taxon>Metazoa</taxon>
        <taxon>Ecdysozoa</taxon>
        <taxon>Arthropoda</taxon>
        <taxon>Chelicerata</taxon>
        <taxon>Arachnida</taxon>
        <taxon>Acari</taxon>
        <taxon>Parasitiformes</taxon>
        <taxon>Ixodida</taxon>
        <taxon>Ixodoidea</taxon>
        <taxon>Ixodidae</taxon>
        <taxon>Ixodinae</taxon>
        <taxon>Ixodes</taxon>
    </lineage>
</organism>
<accession>A0AC60Q1L5</accession>
<comment type="caution">
    <text evidence="1">The sequence shown here is derived from an EMBL/GenBank/DDBJ whole genome shotgun (WGS) entry which is preliminary data.</text>
</comment>
<dbReference type="Proteomes" id="UP000805193">
    <property type="component" value="Unassembled WGS sequence"/>
</dbReference>
<gene>
    <name evidence="1" type="ORF">HPB47_025844</name>
</gene>
<proteinExistence type="predicted"/>
<reference evidence="1 2" key="1">
    <citation type="journal article" date="2020" name="Cell">
        <title>Large-Scale Comparative Analyses of Tick Genomes Elucidate Their Genetic Diversity and Vector Capacities.</title>
        <authorList>
            <consortium name="Tick Genome and Microbiome Consortium (TIGMIC)"/>
            <person name="Jia N."/>
            <person name="Wang J."/>
            <person name="Shi W."/>
            <person name="Du L."/>
            <person name="Sun Y."/>
            <person name="Zhan W."/>
            <person name="Jiang J.F."/>
            <person name="Wang Q."/>
            <person name="Zhang B."/>
            <person name="Ji P."/>
            <person name="Bell-Sakyi L."/>
            <person name="Cui X.M."/>
            <person name="Yuan T.T."/>
            <person name="Jiang B.G."/>
            <person name="Yang W.F."/>
            <person name="Lam T.T."/>
            <person name="Chang Q.C."/>
            <person name="Ding S.J."/>
            <person name="Wang X.J."/>
            <person name="Zhu J.G."/>
            <person name="Ruan X.D."/>
            <person name="Zhao L."/>
            <person name="Wei J.T."/>
            <person name="Ye R.Z."/>
            <person name="Que T.C."/>
            <person name="Du C.H."/>
            <person name="Zhou Y.H."/>
            <person name="Cheng J.X."/>
            <person name="Dai P.F."/>
            <person name="Guo W.B."/>
            <person name="Han X.H."/>
            <person name="Huang E.J."/>
            <person name="Li L.F."/>
            <person name="Wei W."/>
            <person name="Gao Y.C."/>
            <person name="Liu J.Z."/>
            <person name="Shao H.Z."/>
            <person name="Wang X."/>
            <person name="Wang C.C."/>
            <person name="Yang T.C."/>
            <person name="Huo Q.B."/>
            <person name="Li W."/>
            <person name="Chen H.Y."/>
            <person name="Chen S.E."/>
            <person name="Zhou L.G."/>
            <person name="Ni X.B."/>
            <person name="Tian J.H."/>
            <person name="Sheng Y."/>
            <person name="Liu T."/>
            <person name="Pan Y.S."/>
            <person name="Xia L.Y."/>
            <person name="Li J."/>
            <person name="Zhao F."/>
            <person name="Cao W.C."/>
        </authorList>
    </citation>
    <scope>NUCLEOTIDE SEQUENCE [LARGE SCALE GENOMIC DNA]</scope>
    <source>
        <strain evidence="1">Iper-2018</strain>
    </source>
</reference>
<protein>
    <submittedName>
        <fullName evidence="1">Uncharacterized protein</fullName>
    </submittedName>
</protein>
<evidence type="ECO:0000313" key="2">
    <source>
        <dbReference type="Proteomes" id="UP000805193"/>
    </source>
</evidence>
<evidence type="ECO:0000313" key="1">
    <source>
        <dbReference type="EMBL" id="KAG0427083.1"/>
    </source>
</evidence>
<keyword evidence="2" id="KW-1185">Reference proteome</keyword>
<sequence length="242" mass="27468">MTEDLQDESIEEFTKLMLRATEEATEKRQVDFDAPIPDTRLLSLWHQRSKTLDEYRLTKNPNTLKLVNELTTEAKEYSRKLSQDNWFPLCESFDEHTSLAKLWAIFNAMFGKTKAKQTVPNMALGQDLTIEEIAEETGPIFFPQAAETPDPQIYEIEDVDVNDPSIIIEHEDTRCEHVVCKEDELCAYLFMDVFCDKCPCYGTHNATCIPKTVECDPGSIVRQLGNETVCLDCASAVSVLTG</sequence>
<dbReference type="EMBL" id="JABSTQ010009655">
    <property type="protein sequence ID" value="KAG0427083.1"/>
    <property type="molecule type" value="Genomic_DNA"/>
</dbReference>